<keyword evidence="5" id="KW-0539">Nucleus</keyword>
<evidence type="ECO:0000259" key="7">
    <source>
        <dbReference type="Pfam" id="PF25813"/>
    </source>
</evidence>
<proteinExistence type="predicted"/>
<dbReference type="GO" id="GO:0003677">
    <property type="term" value="F:DNA binding"/>
    <property type="evidence" value="ECO:0007669"/>
    <property type="project" value="UniProtKB-KW"/>
</dbReference>
<name>A0A2I0KD01_PUNGR</name>
<dbReference type="Gene3D" id="2.40.330.10">
    <property type="entry name" value="DNA-binding pseudobarrel domain"/>
    <property type="match status" value="1"/>
</dbReference>
<evidence type="ECO:0000313" key="8">
    <source>
        <dbReference type="EMBL" id="PKI65636.1"/>
    </source>
</evidence>
<dbReference type="InterPro" id="IPR057743">
    <property type="entry name" value="Zfn_VAL1-3_N"/>
</dbReference>
<reference evidence="8 9" key="1">
    <citation type="submission" date="2017-11" db="EMBL/GenBank/DDBJ databases">
        <title>De-novo sequencing of pomegranate (Punica granatum L.) genome.</title>
        <authorList>
            <person name="Akparov Z."/>
            <person name="Amiraslanov A."/>
            <person name="Hajiyeva S."/>
            <person name="Abbasov M."/>
            <person name="Kaur K."/>
            <person name="Hamwieh A."/>
            <person name="Solovyev V."/>
            <person name="Salamov A."/>
            <person name="Braich B."/>
            <person name="Kosarev P."/>
            <person name="Mahmoud A."/>
            <person name="Hajiyev E."/>
            <person name="Babayeva S."/>
            <person name="Izzatullayeva V."/>
            <person name="Mammadov A."/>
            <person name="Mammadov A."/>
            <person name="Sharifova S."/>
            <person name="Ojaghi J."/>
            <person name="Eynullazada K."/>
            <person name="Bayramov B."/>
            <person name="Abdulazimova A."/>
            <person name="Shahmuradov I."/>
        </authorList>
    </citation>
    <scope>NUCLEOTIDE SEQUENCE [LARGE SCALE GENOMIC DNA]</scope>
    <source>
        <strain evidence="9">cv. AG2017</strain>
        <tissue evidence="8">Leaf</tissue>
    </source>
</reference>
<dbReference type="EMBL" id="PGOL01000737">
    <property type="protein sequence ID" value="PKI65636.1"/>
    <property type="molecule type" value="Genomic_DNA"/>
</dbReference>
<dbReference type="STRING" id="22663.A0A2I0KD01"/>
<feature type="domain" description="VAL1-3 N-terminal zinc finger" evidence="7">
    <location>
        <begin position="54"/>
        <end position="98"/>
    </location>
</feature>
<dbReference type="PANTHER" id="PTHR46245:SF19">
    <property type="entry name" value="TF-B3 DOMAIN-CONTAINING PROTEIN"/>
    <property type="match status" value="1"/>
</dbReference>
<keyword evidence="2" id="KW-0805">Transcription regulation</keyword>
<dbReference type="Proteomes" id="UP000233551">
    <property type="component" value="Unassembled WGS sequence"/>
</dbReference>
<protein>
    <recommendedName>
        <fullName evidence="7">VAL1-3 N-terminal zinc finger domain-containing protein</fullName>
    </recommendedName>
</protein>
<evidence type="ECO:0000313" key="9">
    <source>
        <dbReference type="Proteomes" id="UP000233551"/>
    </source>
</evidence>
<evidence type="ECO:0000256" key="4">
    <source>
        <dbReference type="ARBA" id="ARBA00023163"/>
    </source>
</evidence>
<dbReference type="PANTHER" id="PTHR46245">
    <property type="entry name" value="B3 DOMAIN-CONTAINING PROTEIN OS07G0563300"/>
    <property type="match status" value="1"/>
</dbReference>
<comment type="caution">
    <text evidence="8">The sequence shown here is derived from an EMBL/GenBank/DDBJ whole genome shotgun (WGS) entry which is preliminary data.</text>
</comment>
<dbReference type="SUPFAM" id="SSF101936">
    <property type="entry name" value="DNA-binding pseudobarrel domain"/>
    <property type="match status" value="1"/>
</dbReference>
<evidence type="ECO:0000256" key="5">
    <source>
        <dbReference type="ARBA" id="ARBA00023242"/>
    </source>
</evidence>
<dbReference type="GO" id="GO:0005634">
    <property type="term" value="C:nucleus"/>
    <property type="evidence" value="ECO:0007669"/>
    <property type="project" value="UniProtKB-SubCell"/>
</dbReference>
<evidence type="ECO:0000256" key="2">
    <source>
        <dbReference type="ARBA" id="ARBA00023015"/>
    </source>
</evidence>
<feature type="region of interest" description="Disordered" evidence="6">
    <location>
        <begin position="103"/>
        <end position="125"/>
    </location>
</feature>
<organism evidence="8 9">
    <name type="scientific">Punica granatum</name>
    <name type="common">Pomegranate</name>
    <dbReference type="NCBI Taxonomy" id="22663"/>
    <lineage>
        <taxon>Eukaryota</taxon>
        <taxon>Viridiplantae</taxon>
        <taxon>Streptophyta</taxon>
        <taxon>Embryophyta</taxon>
        <taxon>Tracheophyta</taxon>
        <taxon>Spermatophyta</taxon>
        <taxon>Magnoliopsida</taxon>
        <taxon>eudicotyledons</taxon>
        <taxon>Gunneridae</taxon>
        <taxon>Pentapetalae</taxon>
        <taxon>rosids</taxon>
        <taxon>malvids</taxon>
        <taxon>Myrtales</taxon>
        <taxon>Lythraceae</taxon>
        <taxon>Punica</taxon>
    </lineage>
</organism>
<keyword evidence="3" id="KW-0238">DNA-binding</keyword>
<dbReference type="InterPro" id="IPR015300">
    <property type="entry name" value="DNA-bd_pseudobarrel_sf"/>
</dbReference>
<comment type="subcellular location">
    <subcellularLocation>
        <location evidence="1">Nucleus</location>
    </subcellularLocation>
</comment>
<dbReference type="CDD" id="cd10017">
    <property type="entry name" value="B3_DNA"/>
    <property type="match status" value="1"/>
</dbReference>
<feature type="compositionally biased region" description="Basic and acidic residues" evidence="6">
    <location>
        <begin position="312"/>
        <end position="323"/>
    </location>
</feature>
<dbReference type="Pfam" id="PF25813">
    <property type="entry name" value="zf_VAL1_N"/>
    <property type="match status" value="1"/>
</dbReference>
<evidence type="ECO:0000256" key="1">
    <source>
        <dbReference type="ARBA" id="ARBA00004123"/>
    </source>
</evidence>
<evidence type="ECO:0000256" key="6">
    <source>
        <dbReference type="SAM" id="MobiDB-lite"/>
    </source>
</evidence>
<accession>A0A2I0KD01</accession>
<keyword evidence="9" id="KW-1185">Reference proteome</keyword>
<evidence type="ECO:0000256" key="3">
    <source>
        <dbReference type="ARBA" id="ARBA00023125"/>
    </source>
</evidence>
<keyword evidence="4" id="KW-0804">Transcription</keyword>
<dbReference type="AlphaFoldDB" id="A0A2I0KD01"/>
<feature type="region of interest" description="Disordered" evidence="6">
    <location>
        <begin position="296"/>
        <end position="323"/>
    </location>
</feature>
<gene>
    <name evidence="8" type="ORF">CRG98_013931</name>
</gene>
<sequence length="471" mass="50680">MAMNMKSAMNKEICLYCRREAPNLRKGWQLVCSGFAQLCDECAAIYESGRFCEVFHGESKGWKECEKCDKMLHCGCIVSQHKLVMLDSGGVSCMECFGEADEPPSPPLSDVSLESWKNSDDPTAVGEPATSMEVVYGAELGVDHIETLGSAIPVESSAEVVSELGADQMEALGTTMPSTSSAEVISGIELGVNQMETSGSVVPLESFAGLSYGVELGVDTETSCSVMPSESSADVISGVELGVDQTETSSSAMPSESSAVVVSGVELGAVQIETLGSRAPSESVSETNLQVLGHEAPSDAQNAVPESLQNARVEDSSERRKLEPKIKAGADEPGHWDPLCLAKLMGEKLQEVVLDHTYSPNAAIIPLFEKLLTLSDADPGLGELMLPHEYVEAYFPKVPDPNGLPVKVQDMKGNNWEFCLHSKSCISDEAPYALQGTKDCILSMQWEAGDTAPEIKCIWYLEFRSSPARRW</sequence>
<dbReference type="InterPro" id="IPR003340">
    <property type="entry name" value="B3_DNA-bd"/>
</dbReference>